<gene>
    <name evidence="1" type="ORF">EC973_003751</name>
</gene>
<reference evidence="1" key="1">
    <citation type="submission" date="2020-01" db="EMBL/GenBank/DDBJ databases">
        <title>Genome Sequencing of Three Apophysomyces-Like Fungal Strains Confirms a Novel Fungal Genus in the Mucoromycota with divergent Burkholderia-like Endosymbiotic Bacteria.</title>
        <authorList>
            <person name="Stajich J.E."/>
            <person name="Macias A.M."/>
            <person name="Carter-House D."/>
            <person name="Lovett B."/>
            <person name="Kasson L.R."/>
            <person name="Berry K."/>
            <person name="Grigoriev I."/>
            <person name="Chang Y."/>
            <person name="Spatafora J."/>
            <person name="Kasson M.T."/>
        </authorList>
    </citation>
    <scope>NUCLEOTIDE SEQUENCE</scope>
    <source>
        <strain evidence="1">NRRL A-21654</strain>
    </source>
</reference>
<proteinExistence type="predicted"/>
<accession>A0A8H7BHK7</accession>
<keyword evidence="2" id="KW-1185">Reference proteome</keyword>
<dbReference type="AlphaFoldDB" id="A0A8H7BHK7"/>
<protein>
    <submittedName>
        <fullName evidence="1">Uncharacterized protein</fullName>
    </submittedName>
</protein>
<evidence type="ECO:0000313" key="2">
    <source>
        <dbReference type="Proteomes" id="UP000605846"/>
    </source>
</evidence>
<sequence>MSSLLYTTTPSPSVLQVKINHGNADVSVEDVSKMLDAFNLDPLSRERVDQILKQSSTSTIDHDTLQKIFSMSVLADSQSLQELSDSILGTFLISTK</sequence>
<name>A0A8H7BHK7_9FUNG</name>
<comment type="caution">
    <text evidence="1">The sequence shown here is derived from an EMBL/GenBank/DDBJ whole genome shotgun (WGS) entry which is preliminary data.</text>
</comment>
<dbReference type="EMBL" id="JABAYA010000217">
    <property type="protein sequence ID" value="KAF7722029.1"/>
    <property type="molecule type" value="Genomic_DNA"/>
</dbReference>
<evidence type="ECO:0000313" key="1">
    <source>
        <dbReference type="EMBL" id="KAF7722029.1"/>
    </source>
</evidence>
<dbReference type="Proteomes" id="UP000605846">
    <property type="component" value="Unassembled WGS sequence"/>
</dbReference>
<organism evidence="1 2">
    <name type="scientific">Apophysomyces ossiformis</name>
    <dbReference type="NCBI Taxonomy" id="679940"/>
    <lineage>
        <taxon>Eukaryota</taxon>
        <taxon>Fungi</taxon>
        <taxon>Fungi incertae sedis</taxon>
        <taxon>Mucoromycota</taxon>
        <taxon>Mucoromycotina</taxon>
        <taxon>Mucoromycetes</taxon>
        <taxon>Mucorales</taxon>
        <taxon>Mucorineae</taxon>
        <taxon>Mucoraceae</taxon>
        <taxon>Apophysomyces</taxon>
    </lineage>
</organism>